<feature type="transmembrane region" description="Helical" evidence="2">
    <location>
        <begin position="20"/>
        <end position="38"/>
    </location>
</feature>
<name>A0A7S3UCR7_9CHLO</name>
<feature type="region of interest" description="Disordered" evidence="1">
    <location>
        <begin position="47"/>
        <end position="77"/>
    </location>
</feature>
<proteinExistence type="predicted"/>
<sequence>MLAYLLVDYSMCSAPLRTRFFLLATTFGLFTSTFLWLGSPPTCWCNSSSPSSKPTATRRGGAPSMSKRNQTEDWDDRVLRNAYQRALDKYARAGEATRRTAEESWEEEEQDRGRRGDGAEKRGEDARHASQRKSEGHHDRYSTGDPHGASGDAANYYPSPTPRTSDGVSSPHATYGYYTPPFPPHYPPPPPQYMYPYAMPPAFGHSAPTYASPHSVPSPWQWPPAPQEYPPSYQSLPTPPAPPSHLPVPEGPLESLQDEEISALLMSWYYAGFYTGRASAATERKEPAETAGEFADLKL</sequence>
<evidence type="ECO:0000313" key="3">
    <source>
        <dbReference type="EMBL" id="CAE0607960.1"/>
    </source>
</evidence>
<accession>A0A7S3UCR7</accession>
<protein>
    <recommendedName>
        <fullName evidence="4">Survival motor neuron Tudor domain-containing protein</fullName>
    </recommendedName>
</protein>
<dbReference type="EMBL" id="HBIS01001996">
    <property type="protein sequence ID" value="CAE0607960.1"/>
    <property type="molecule type" value="Transcribed_RNA"/>
</dbReference>
<dbReference type="CDD" id="cd22852">
    <property type="entry name" value="SMN_C"/>
    <property type="match status" value="1"/>
</dbReference>
<feature type="region of interest" description="Disordered" evidence="1">
    <location>
        <begin position="92"/>
        <end position="172"/>
    </location>
</feature>
<gene>
    <name evidence="3" type="ORF">PSAL00342_LOCUS1777</name>
</gene>
<feature type="compositionally biased region" description="Pro residues" evidence="1">
    <location>
        <begin position="220"/>
        <end position="229"/>
    </location>
</feature>
<feature type="region of interest" description="Disordered" evidence="1">
    <location>
        <begin position="209"/>
        <end position="254"/>
    </location>
</feature>
<evidence type="ECO:0008006" key="4">
    <source>
        <dbReference type="Google" id="ProtNLM"/>
    </source>
</evidence>
<keyword evidence="2" id="KW-0812">Transmembrane</keyword>
<evidence type="ECO:0000256" key="1">
    <source>
        <dbReference type="SAM" id="MobiDB-lite"/>
    </source>
</evidence>
<feature type="region of interest" description="Disordered" evidence="1">
    <location>
        <begin position="280"/>
        <end position="299"/>
    </location>
</feature>
<organism evidence="3">
    <name type="scientific">Picocystis salinarum</name>
    <dbReference type="NCBI Taxonomy" id="88271"/>
    <lineage>
        <taxon>Eukaryota</taxon>
        <taxon>Viridiplantae</taxon>
        <taxon>Chlorophyta</taxon>
        <taxon>Picocystophyceae</taxon>
        <taxon>Picocystales</taxon>
        <taxon>Picocystaceae</taxon>
        <taxon>Picocystis</taxon>
    </lineage>
</organism>
<keyword evidence="2" id="KW-1133">Transmembrane helix</keyword>
<feature type="compositionally biased region" description="Polar residues" evidence="1">
    <location>
        <begin position="162"/>
        <end position="172"/>
    </location>
</feature>
<reference evidence="3" key="1">
    <citation type="submission" date="2021-01" db="EMBL/GenBank/DDBJ databases">
        <authorList>
            <person name="Corre E."/>
            <person name="Pelletier E."/>
            <person name="Niang G."/>
            <person name="Scheremetjew M."/>
            <person name="Finn R."/>
            <person name="Kale V."/>
            <person name="Holt S."/>
            <person name="Cochrane G."/>
            <person name="Meng A."/>
            <person name="Brown T."/>
            <person name="Cohen L."/>
        </authorList>
    </citation>
    <scope>NUCLEOTIDE SEQUENCE</scope>
    <source>
        <strain evidence="3">CCMP1897</strain>
    </source>
</reference>
<evidence type="ECO:0000256" key="2">
    <source>
        <dbReference type="SAM" id="Phobius"/>
    </source>
</evidence>
<dbReference type="InterPro" id="IPR047313">
    <property type="entry name" value="SMN_C"/>
</dbReference>
<feature type="compositionally biased region" description="Basic and acidic residues" evidence="1">
    <location>
        <begin position="111"/>
        <end position="142"/>
    </location>
</feature>
<feature type="compositionally biased region" description="Pro residues" evidence="1">
    <location>
        <begin position="237"/>
        <end position="250"/>
    </location>
</feature>
<dbReference type="AlphaFoldDB" id="A0A7S3UCR7"/>
<keyword evidence="2" id="KW-0472">Membrane</keyword>
<feature type="compositionally biased region" description="Basic and acidic residues" evidence="1">
    <location>
        <begin position="92"/>
        <end position="102"/>
    </location>
</feature>